<feature type="compositionally biased region" description="Pro residues" evidence="1">
    <location>
        <begin position="102"/>
        <end position="112"/>
    </location>
</feature>
<protein>
    <submittedName>
        <fullName evidence="3">Putative secreted protein</fullName>
    </submittedName>
</protein>
<dbReference type="HOGENOM" id="CLU_105063_0_0_6"/>
<feature type="region of interest" description="Disordered" evidence="1">
    <location>
        <begin position="91"/>
        <end position="117"/>
    </location>
</feature>
<gene>
    <name evidence="3" type="ordered locus">Psesu_0689</name>
</gene>
<dbReference type="Proteomes" id="UP000008632">
    <property type="component" value="Chromosome"/>
</dbReference>
<dbReference type="STRING" id="743721.Psesu_0689"/>
<dbReference type="OrthoDB" id="5966441at2"/>
<dbReference type="KEGG" id="psu:Psesu_0689"/>
<keyword evidence="2" id="KW-0732">Signal</keyword>
<dbReference type="EMBL" id="CP002446">
    <property type="protein sequence ID" value="ADV26542.1"/>
    <property type="molecule type" value="Genomic_DNA"/>
</dbReference>
<sequence length="230" mass="24431">MQLRHRVPRPARAPALLGLSLALLLAAGVAGAEEAASGSLRQQMSAAEFRAAGLDKLSPAELAALEAWLQRRDTGMVPAEAPQVPVAQAPVPPAPAAAAAPAPAPVATPAPTAPASAPAAPAVVDAAELERIREQAREEGRREVREESRGFFDFGSSEPITSTLVGEFRGFAKGRQYTLANGQVWEQIEPARLDGVRRQDPAVTIKPGLMNAWFLRVEGYNTPAKVRRIR</sequence>
<evidence type="ECO:0000313" key="4">
    <source>
        <dbReference type="Proteomes" id="UP000008632"/>
    </source>
</evidence>
<proteinExistence type="predicted"/>
<name>E6WQU3_PSEUU</name>
<evidence type="ECO:0000256" key="1">
    <source>
        <dbReference type="SAM" id="MobiDB-lite"/>
    </source>
</evidence>
<reference evidence="3 4" key="1">
    <citation type="submission" date="2011-01" db="EMBL/GenBank/DDBJ databases">
        <title>Complete sequence of Pseudoxanthomonas suwonensis 11-1.</title>
        <authorList>
            <consortium name="US DOE Joint Genome Institute"/>
            <person name="Lucas S."/>
            <person name="Copeland A."/>
            <person name="Lapidus A."/>
            <person name="Cheng J.-F."/>
            <person name="Goodwin L."/>
            <person name="Pitluck S."/>
            <person name="Teshima H."/>
            <person name="Detter J.C."/>
            <person name="Han C."/>
            <person name="Tapia R."/>
            <person name="Land M."/>
            <person name="Hauser L."/>
            <person name="Kyrpides N."/>
            <person name="Ivanova N."/>
            <person name="Ovchinnikova G."/>
            <person name="Siebers A.K."/>
            <person name="Allgaier M."/>
            <person name="Thelen M.P."/>
            <person name="Hugenholtz P."/>
            <person name="Gladden J."/>
            <person name="Woyke T."/>
        </authorList>
    </citation>
    <scope>NUCLEOTIDE SEQUENCE [LARGE SCALE GENOMIC DNA]</scope>
    <source>
        <strain evidence="4">11-1</strain>
    </source>
</reference>
<dbReference type="RefSeq" id="WP_013534372.1">
    <property type="nucleotide sequence ID" value="NC_014924.1"/>
</dbReference>
<accession>E6WQU3</accession>
<evidence type="ECO:0000313" key="3">
    <source>
        <dbReference type="EMBL" id="ADV26542.1"/>
    </source>
</evidence>
<organism evidence="3 4">
    <name type="scientific">Pseudoxanthomonas suwonensis (strain 11-1)</name>
    <dbReference type="NCBI Taxonomy" id="743721"/>
    <lineage>
        <taxon>Bacteria</taxon>
        <taxon>Pseudomonadati</taxon>
        <taxon>Pseudomonadota</taxon>
        <taxon>Gammaproteobacteria</taxon>
        <taxon>Lysobacterales</taxon>
        <taxon>Lysobacteraceae</taxon>
        <taxon>Pseudoxanthomonas</taxon>
    </lineage>
</organism>
<dbReference type="eggNOG" id="ENOG5033KPQ">
    <property type="taxonomic scope" value="Bacteria"/>
</dbReference>
<evidence type="ECO:0000256" key="2">
    <source>
        <dbReference type="SAM" id="SignalP"/>
    </source>
</evidence>
<dbReference type="AlphaFoldDB" id="E6WQU3"/>
<feature type="chain" id="PRO_5003214970" evidence="2">
    <location>
        <begin position="33"/>
        <end position="230"/>
    </location>
</feature>
<feature type="signal peptide" evidence="2">
    <location>
        <begin position="1"/>
        <end position="32"/>
    </location>
</feature>
<keyword evidence="4" id="KW-1185">Reference proteome</keyword>